<feature type="domain" description="Tyrosine specific protein phosphatases" evidence="6">
    <location>
        <begin position="923"/>
        <end position="998"/>
    </location>
</feature>
<dbReference type="InterPro" id="IPR000742">
    <property type="entry name" value="EGF"/>
</dbReference>
<organism evidence="7">
    <name type="scientific">Magallana gigas</name>
    <name type="common">Pacific oyster</name>
    <name type="synonym">Crassostrea gigas</name>
    <dbReference type="NCBI Taxonomy" id="29159"/>
    <lineage>
        <taxon>Eukaryota</taxon>
        <taxon>Metazoa</taxon>
        <taxon>Spiralia</taxon>
        <taxon>Lophotrochozoa</taxon>
        <taxon>Mollusca</taxon>
        <taxon>Bivalvia</taxon>
        <taxon>Autobranchia</taxon>
        <taxon>Pteriomorphia</taxon>
        <taxon>Ostreida</taxon>
        <taxon>Ostreoidea</taxon>
        <taxon>Ostreidae</taxon>
        <taxon>Magallana</taxon>
    </lineage>
</organism>
<dbReference type="Gene3D" id="2.170.300.10">
    <property type="entry name" value="Tie2 ligand-binding domain superfamily"/>
    <property type="match status" value="1"/>
</dbReference>
<name>K1QG63_MAGGI</name>
<dbReference type="PRINTS" id="PR00700">
    <property type="entry name" value="PRTYPHPHTASE"/>
</dbReference>
<dbReference type="SMART" id="SM00181">
    <property type="entry name" value="EGF"/>
    <property type="match status" value="5"/>
</dbReference>
<dbReference type="PANTHER" id="PTHR19134:SF562">
    <property type="entry name" value="PROTEIN-TYROSINE-PHOSPHATASE"/>
    <property type="match status" value="1"/>
</dbReference>
<sequence>MDVLTKTCFLSLFVGQVLAYSQLVPPKTIAVGSSTYGNYVASLAVDGNTDQDVSRCFHSDVRTDIKEAWLRIDLGGVHSVKSVKFWYRGDRKPTRLRGHSIRVSNDTNVPPVESSCYTAPENVILPEIVEEDCEKTARYIWIYQNNNPDGDKSPIVTICEVKIFGCNPGYFGDDCSKKCDHCENNATCGANTGECDALGCSDKRYQPRFCTTCEGRSYGVNCRDKCGHCLNNSTCHFENGTCLKGCAAGFRTHKCQTPCNEGTYGANCSFNCSGNCFDGKACDKVNGNCRSCAVGYQGLKCEKNCDARKYGKACSESCGACLHSTICNHITGDCGLGCEPGWQKTAQCKTGNYLIVTTCKNGTFGLNCKYNCSGNCQDEEPCNSTDGTCASCSPGWDTLWCNKTCDATWFGAGCKFQCGHCIGEDNCHHVNGSCLLGCQKGFTGDLCFNRTQRIEVTPPDTLDLTVVLLIVCPVAGLLFIALCVVTMVFLSRNIFYDASHRHGKQKNKRTDEKFHKIEEQDNEDEESPETLDDTILYTTVQIRSKSIKTADLLSVIKSMGDDTDKGFTEEFNNTDGDAVYIASQGPKPKTVGDFWKMIWQENVFVIAMVTNLKEGDKTQETRQITHLQYTSWPDHGTPNPLELLSFYHYVSRAMEQHPEQKLVVHCSAGIGRTGTFIALDALHREGVKKGKINIVEYVHTMREDRMNMIQNTNQYKFLYHALYESFRTGCHVLKKDVFVQEMDAQMQSDKATNLSNFRTEFKELDSMRRIFDENEKQIGIQNLKLNMTENVLPADKMRIILSSHVPERGTYYNAVPISTFTTKDCIIAGQYPVQGAGIDLIRLLVDQDCSSLVLTHPLSEIPHSGGWFSDPSFNYRVEVGAVTKMSADVNKCNVRIKPPSSKGWHKVSMYEIKTWNPTENLPQVLLDAVKRIQLCELVDPERKLAILSRDGASRCGEFCAVYNAIQQLQQDQEVDMFTIVRQLQSRRPEMISDLNEYLLCCQAVAEFIKSDSEDTYMNSATSSAGRYGRNCYYTCSGNYVNGEACDKTNGSCRSSVDGFLGFKCDREGKGVGGTKKFNVDAPGHSPPASTTGNKLDPLMRLSTAFLHNKG</sequence>
<dbReference type="SUPFAM" id="SSF57184">
    <property type="entry name" value="Growth factor receptor domain"/>
    <property type="match status" value="1"/>
</dbReference>
<gene>
    <name evidence="7" type="ORF">CGI_10011676</name>
</gene>
<dbReference type="SUPFAM" id="SSF49785">
    <property type="entry name" value="Galactose-binding domain-like"/>
    <property type="match status" value="1"/>
</dbReference>
<evidence type="ECO:0000256" key="4">
    <source>
        <dbReference type="ARBA" id="ARBA00022912"/>
    </source>
</evidence>
<dbReference type="SMART" id="SM00404">
    <property type="entry name" value="PTPc_motif"/>
    <property type="match status" value="2"/>
</dbReference>
<dbReference type="InterPro" id="IPR008979">
    <property type="entry name" value="Galactose-bd-like_sf"/>
</dbReference>
<evidence type="ECO:0000256" key="2">
    <source>
        <dbReference type="ARBA" id="ARBA00013064"/>
    </source>
</evidence>
<keyword evidence="3" id="KW-0378">Hydrolase</keyword>
<dbReference type="HOGENOM" id="CLU_001645_8_3_1"/>
<dbReference type="InterPro" id="IPR000387">
    <property type="entry name" value="Tyr_Pase_dom"/>
</dbReference>
<dbReference type="Gene3D" id="3.90.190.10">
    <property type="entry name" value="Protein tyrosine phosphatase superfamily"/>
    <property type="match status" value="3"/>
</dbReference>
<dbReference type="SUPFAM" id="SSF52799">
    <property type="entry name" value="(Phosphotyrosine protein) phosphatases II"/>
    <property type="match status" value="2"/>
</dbReference>
<evidence type="ECO:0000259" key="5">
    <source>
        <dbReference type="PROSITE" id="PS50055"/>
    </source>
</evidence>
<dbReference type="InterPro" id="IPR003595">
    <property type="entry name" value="Tyr_Pase_cat"/>
</dbReference>
<evidence type="ECO:0000259" key="6">
    <source>
        <dbReference type="PROSITE" id="PS50056"/>
    </source>
</evidence>
<dbReference type="InParanoid" id="K1QG63"/>
<dbReference type="PROSITE" id="PS00383">
    <property type="entry name" value="TYR_PHOSPHATASE_1"/>
    <property type="match status" value="1"/>
</dbReference>
<dbReference type="Pfam" id="PF22633">
    <property type="entry name" value="F5_F8_type_C_2"/>
    <property type="match status" value="1"/>
</dbReference>
<dbReference type="PANTHER" id="PTHR19134">
    <property type="entry name" value="RECEPTOR-TYPE TYROSINE-PROTEIN PHOSPHATASE"/>
    <property type="match status" value="1"/>
</dbReference>
<dbReference type="CDD" id="cd00047">
    <property type="entry name" value="PTPc"/>
    <property type="match status" value="1"/>
</dbReference>
<comment type="similarity">
    <text evidence="1">Belongs to the protein-tyrosine phosphatase family.</text>
</comment>
<dbReference type="EC" id="3.1.3.48" evidence="2"/>
<dbReference type="Pfam" id="PF00102">
    <property type="entry name" value="Y_phosphatase"/>
    <property type="match status" value="2"/>
</dbReference>
<keyword evidence="7" id="KW-0675">Receptor</keyword>
<reference evidence="7" key="1">
    <citation type="journal article" date="2012" name="Nature">
        <title>The oyster genome reveals stress adaptation and complexity of shell formation.</title>
        <authorList>
            <person name="Zhang G."/>
            <person name="Fang X."/>
            <person name="Guo X."/>
            <person name="Li L."/>
            <person name="Luo R."/>
            <person name="Xu F."/>
            <person name="Yang P."/>
            <person name="Zhang L."/>
            <person name="Wang X."/>
            <person name="Qi H."/>
            <person name="Xiong Z."/>
            <person name="Que H."/>
            <person name="Xie Y."/>
            <person name="Holland P.W."/>
            <person name="Paps J."/>
            <person name="Zhu Y."/>
            <person name="Wu F."/>
            <person name="Chen Y."/>
            <person name="Wang J."/>
            <person name="Peng C."/>
            <person name="Meng J."/>
            <person name="Yang L."/>
            <person name="Liu J."/>
            <person name="Wen B."/>
            <person name="Zhang N."/>
            <person name="Huang Z."/>
            <person name="Zhu Q."/>
            <person name="Feng Y."/>
            <person name="Mount A."/>
            <person name="Hedgecock D."/>
            <person name="Xu Z."/>
            <person name="Liu Y."/>
            <person name="Domazet-Loso T."/>
            <person name="Du Y."/>
            <person name="Sun X."/>
            <person name="Zhang S."/>
            <person name="Liu B."/>
            <person name="Cheng P."/>
            <person name="Jiang X."/>
            <person name="Li J."/>
            <person name="Fan D."/>
            <person name="Wang W."/>
            <person name="Fu W."/>
            <person name="Wang T."/>
            <person name="Wang B."/>
            <person name="Zhang J."/>
            <person name="Peng Z."/>
            <person name="Li Y."/>
            <person name="Li N."/>
            <person name="Wang J."/>
            <person name="Chen M."/>
            <person name="He Y."/>
            <person name="Tan F."/>
            <person name="Song X."/>
            <person name="Zheng Q."/>
            <person name="Huang R."/>
            <person name="Yang H."/>
            <person name="Du X."/>
            <person name="Chen L."/>
            <person name="Yang M."/>
            <person name="Gaffney P.M."/>
            <person name="Wang S."/>
            <person name="Luo L."/>
            <person name="She Z."/>
            <person name="Ming Y."/>
            <person name="Huang W."/>
            <person name="Zhang S."/>
            <person name="Huang B."/>
            <person name="Zhang Y."/>
            <person name="Qu T."/>
            <person name="Ni P."/>
            <person name="Miao G."/>
            <person name="Wang J."/>
            <person name="Wang Q."/>
            <person name="Steinberg C.E."/>
            <person name="Wang H."/>
            <person name="Li N."/>
            <person name="Qian L."/>
            <person name="Zhang G."/>
            <person name="Li Y."/>
            <person name="Yang H."/>
            <person name="Liu X."/>
            <person name="Wang J."/>
            <person name="Yin Y."/>
            <person name="Wang J."/>
        </authorList>
    </citation>
    <scope>NUCLEOTIDE SEQUENCE [LARGE SCALE GENOMIC DNA]</scope>
    <source>
        <strain evidence="7">05x7-T-G4-1.051#20</strain>
    </source>
</reference>
<evidence type="ECO:0000256" key="1">
    <source>
        <dbReference type="ARBA" id="ARBA00009580"/>
    </source>
</evidence>
<evidence type="ECO:0000313" key="7">
    <source>
        <dbReference type="EMBL" id="EKC32893.1"/>
    </source>
</evidence>
<dbReference type="InterPro" id="IPR029021">
    <property type="entry name" value="Prot-tyrosine_phosphatase-like"/>
</dbReference>
<dbReference type="GO" id="GO:0004725">
    <property type="term" value="F:protein tyrosine phosphatase activity"/>
    <property type="evidence" value="ECO:0007669"/>
    <property type="project" value="InterPro"/>
</dbReference>
<dbReference type="SMART" id="SM00194">
    <property type="entry name" value="PTPc"/>
    <property type="match status" value="2"/>
</dbReference>
<dbReference type="Gene3D" id="2.60.120.260">
    <property type="entry name" value="Galactose-binding domain-like"/>
    <property type="match status" value="1"/>
</dbReference>
<dbReference type="EMBL" id="JH817028">
    <property type="protein sequence ID" value="EKC32893.1"/>
    <property type="molecule type" value="Genomic_DNA"/>
</dbReference>
<dbReference type="AlphaFoldDB" id="K1QG63"/>
<accession>K1QG63</accession>
<dbReference type="PROSITE" id="PS50056">
    <property type="entry name" value="TYR_PHOSPHATASE_2"/>
    <property type="match status" value="2"/>
</dbReference>
<dbReference type="InterPro" id="IPR009030">
    <property type="entry name" value="Growth_fac_rcpt_cys_sf"/>
</dbReference>
<keyword evidence="4" id="KW-0904">Protein phosphatase</keyword>
<protein>
    <recommendedName>
        <fullName evidence="2">protein-tyrosine-phosphatase</fullName>
        <ecNumber evidence="2">3.1.3.48</ecNumber>
    </recommendedName>
</protein>
<feature type="domain" description="Tyrosine specific protein phosphatases" evidence="6">
    <location>
        <begin position="644"/>
        <end position="716"/>
    </location>
</feature>
<dbReference type="InterPro" id="IPR050348">
    <property type="entry name" value="Protein-Tyr_Phosphatase"/>
</dbReference>
<evidence type="ECO:0000256" key="3">
    <source>
        <dbReference type="ARBA" id="ARBA00022801"/>
    </source>
</evidence>
<proteinExistence type="inferred from homology"/>
<dbReference type="InterPro" id="IPR000242">
    <property type="entry name" value="PTP_cat"/>
</dbReference>
<dbReference type="PROSITE" id="PS50055">
    <property type="entry name" value="TYR_PHOSPHATASE_PTP"/>
    <property type="match status" value="2"/>
</dbReference>
<dbReference type="InterPro" id="IPR016130">
    <property type="entry name" value="Tyr_Pase_AS"/>
</dbReference>
<feature type="domain" description="Tyrosine-protein phosphatase" evidence="5">
    <location>
        <begin position="543"/>
        <end position="725"/>
    </location>
</feature>
<feature type="domain" description="Tyrosine-protein phosphatase" evidence="5">
    <location>
        <begin position="757"/>
        <end position="1007"/>
    </location>
</feature>